<protein>
    <recommendedName>
        <fullName evidence="5">Lipoprotein HlpB</fullName>
    </recommendedName>
</protein>
<dbReference type="EMBL" id="SLYB01000007">
    <property type="protein sequence ID" value="TCP95737.1"/>
    <property type="molecule type" value="Genomic_DNA"/>
</dbReference>
<feature type="coiled-coil region" evidence="1">
    <location>
        <begin position="39"/>
        <end position="89"/>
    </location>
</feature>
<evidence type="ECO:0000256" key="2">
    <source>
        <dbReference type="SAM" id="SignalP"/>
    </source>
</evidence>
<evidence type="ECO:0000313" key="3">
    <source>
        <dbReference type="EMBL" id="TCP95737.1"/>
    </source>
</evidence>
<feature type="chain" id="PRO_5021017618" description="Lipoprotein HlpB" evidence="2">
    <location>
        <begin position="24"/>
        <end position="156"/>
    </location>
</feature>
<dbReference type="AlphaFoldDB" id="A0A4R2SYY5"/>
<proteinExistence type="predicted"/>
<dbReference type="PROSITE" id="PS51257">
    <property type="entry name" value="PROKAR_LIPOPROTEIN"/>
    <property type="match status" value="1"/>
</dbReference>
<evidence type="ECO:0000313" key="4">
    <source>
        <dbReference type="Proteomes" id="UP000295763"/>
    </source>
</evidence>
<name>A0A4R2SYY5_9PAST</name>
<comment type="caution">
    <text evidence="3">The sequence shown here is derived from an EMBL/GenBank/DDBJ whole genome shotgun (WGS) entry which is preliminary data.</text>
</comment>
<evidence type="ECO:0008006" key="5">
    <source>
        <dbReference type="Google" id="ProtNLM"/>
    </source>
</evidence>
<dbReference type="Proteomes" id="UP000295763">
    <property type="component" value="Unassembled WGS sequence"/>
</dbReference>
<organism evidence="3 4">
    <name type="scientific">Cricetibacter osteomyelitidis</name>
    <dbReference type="NCBI Taxonomy" id="1521931"/>
    <lineage>
        <taxon>Bacteria</taxon>
        <taxon>Pseudomonadati</taxon>
        <taxon>Pseudomonadota</taxon>
        <taxon>Gammaproteobacteria</taxon>
        <taxon>Pasteurellales</taxon>
        <taxon>Pasteurellaceae</taxon>
        <taxon>Cricetibacter</taxon>
    </lineage>
</organism>
<accession>A0A4R2SYY5</accession>
<keyword evidence="4" id="KW-1185">Reference proteome</keyword>
<sequence length="156" mass="17536">MNKFIKIAAVALFSLFVAACNKADPKADFKKLTDWSVAQQQAQLDLQKLQLELQQKVATQDLAQIEPTLDQFNTKIAEMQKSLEAVDVKSPEIKALKDKMISTWNASKDLMIDGLNAMKNPQSIDQKALMEKTQNAVKSAEELQKLQVELQQKFGQ</sequence>
<reference evidence="3 4" key="1">
    <citation type="submission" date="2019-03" db="EMBL/GenBank/DDBJ databases">
        <title>Genomic Encyclopedia of Type Strains, Phase IV (KMG-IV): sequencing the most valuable type-strain genomes for metagenomic binning, comparative biology and taxonomic classification.</title>
        <authorList>
            <person name="Goeker M."/>
        </authorList>
    </citation>
    <scope>NUCLEOTIDE SEQUENCE [LARGE SCALE GENOMIC DNA]</scope>
    <source>
        <strain evidence="3 4">DSM 28404</strain>
    </source>
</reference>
<feature type="signal peptide" evidence="2">
    <location>
        <begin position="1"/>
        <end position="23"/>
    </location>
</feature>
<evidence type="ECO:0000256" key="1">
    <source>
        <dbReference type="SAM" id="Coils"/>
    </source>
</evidence>
<dbReference type="RefSeq" id="WP_131975844.1">
    <property type="nucleotide sequence ID" value="NZ_SLYB01000007.1"/>
</dbReference>
<keyword evidence="2" id="KW-0732">Signal</keyword>
<keyword evidence="1" id="KW-0175">Coiled coil</keyword>
<dbReference type="OrthoDB" id="5678313at2"/>
<gene>
    <name evidence="3" type="ORF">EDC44_10716</name>
</gene>